<dbReference type="Gene3D" id="1.10.287.850">
    <property type="entry name" value="HP0062-like domain"/>
    <property type="match status" value="1"/>
</dbReference>
<protein>
    <recommendedName>
        <fullName evidence="3">WXG100 family type VII secretion target</fullName>
    </recommendedName>
</protein>
<proteinExistence type="predicted"/>
<comment type="caution">
    <text evidence="1">The sequence shown here is derived from an EMBL/GenBank/DDBJ whole genome shotgun (WGS) entry which is preliminary data.</text>
</comment>
<evidence type="ECO:0000313" key="1">
    <source>
        <dbReference type="EMBL" id="OMF11162.1"/>
    </source>
</evidence>
<dbReference type="InterPro" id="IPR010310">
    <property type="entry name" value="T7SS_ESAT-6-like"/>
</dbReference>
<evidence type="ECO:0000313" key="2">
    <source>
        <dbReference type="Proteomes" id="UP000187134"/>
    </source>
</evidence>
<reference evidence="1 2" key="1">
    <citation type="submission" date="2016-11" db="EMBL/GenBank/DDBJ databases">
        <title>Paenibacillus species isolates.</title>
        <authorList>
            <person name="Beno S.M."/>
        </authorList>
    </citation>
    <scope>NUCLEOTIDE SEQUENCE [LARGE SCALE GENOMIC DNA]</scope>
    <source>
        <strain evidence="1 2">FSL H8-0246</strain>
    </source>
</reference>
<dbReference type="AlphaFoldDB" id="A0A1R1BMM7"/>
<sequence>MSTIKVTPEQLHHVSNQVDQARQQMESIRGNLTRQIMFIQTLWMGATQERFFYEFERSRPILDKALESMVKTSKELKDIATRFENTDAEQVSLVGAIGAAGAAAMMRNLVSNTGSNDKGYRMAQVNMFGKLMWMPVNKEGVADQAALQAYQRDQGHLDINRMQAVNVEPPGEDIYAMQIKAFEMGIHPMTGEPVPDKYAQMMLTSLKFSQLFMAFQMVRGSMPGGKGPFRLPSSHPAVAKIKKNLEAAEARKASNIKGTGDISGIKSAKEVEIINKRGESLGEFDEIDLKKGVFYEDKSAQGLNKVNPKTGLPAQTPQEFADKQIFTKTRNRIFALENATSTRTTVHGSKEIPALQEIKGIKEFVFRLDGDTPKLRQAVNKSINKLKEEFPDYKFSATFGGE</sequence>
<organism evidence="1 2">
    <name type="scientific">Paenibacillus amylolyticus</name>
    <dbReference type="NCBI Taxonomy" id="1451"/>
    <lineage>
        <taxon>Bacteria</taxon>
        <taxon>Bacillati</taxon>
        <taxon>Bacillota</taxon>
        <taxon>Bacilli</taxon>
        <taxon>Bacillales</taxon>
        <taxon>Paenibacillaceae</taxon>
        <taxon>Paenibacillus</taxon>
    </lineage>
</organism>
<dbReference type="EMBL" id="MRTJ01000011">
    <property type="protein sequence ID" value="OMF11162.1"/>
    <property type="molecule type" value="Genomic_DNA"/>
</dbReference>
<dbReference type="Pfam" id="PF06013">
    <property type="entry name" value="WXG100"/>
    <property type="match status" value="1"/>
</dbReference>
<accession>A0A1R1BMM7</accession>
<dbReference type="RefSeq" id="WP_076333293.1">
    <property type="nucleotide sequence ID" value="NZ_MRTJ01000011.1"/>
</dbReference>
<name>A0A1R1BMM7_PAEAM</name>
<evidence type="ECO:0008006" key="3">
    <source>
        <dbReference type="Google" id="ProtNLM"/>
    </source>
</evidence>
<dbReference type="SUPFAM" id="SSF140453">
    <property type="entry name" value="EsxAB dimer-like"/>
    <property type="match status" value="1"/>
</dbReference>
<dbReference type="NCBIfam" id="TIGR03930">
    <property type="entry name" value="WXG100_ESAT6"/>
    <property type="match status" value="1"/>
</dbReference>
<gene>
    <name evidence="1" type="ORF">BK131_22285</name>
</gene>
<dbReference type="OrthoDB" id="2986766at2"/>
<dbReference type="InterPro" id="IPR036689">
    <property type="entry name" value="ESAT-6-like_sf"/>
</dbReference>
<dbReference type="Proteomes" id="UP000187134">
    <property type="component" value="Unassembled WGS sequence"/>
</dbReference>